<name>A0A563VWZ5_9CYAN</name>
<dbReference type="EMBL" id="CAACVJ010000328">
    <property type="protein sequence ID" value="VEP15984.1"/>
    <property type="molecule type" value="Genomic_DNA"/>
</dbReference>
<feature type="transmembrane region" description="Helical" evidence="1">
    <location>
        <begin position="183"/>
        <end position="200"/>
    </location>
</feature>
<feature type="transmembrane region" description="Helical" evidence="1">
    <location>
        <begin position="88"/>
        <end position="104"/>
    </location>
</feature>
<dbReference type="InterPro" id="IPR038330">
    <property type="entry name" value="TspO/MBR-related_sf"/>
</dbReference>
<sequence length="264" mass="29390">MKSNSDILRQFTNLVAIVAAFGTNVSANLAPIKGLNIGEISNTLFKDVLITPANYAFAIWGVIYLGLFSFAIYQVLPNQRQNPHLRQVGYFLVASSLAQIVWVFCFLSRWFLLSLIAMSGILLPLITITQRLGIGKKKFSRSDKWLIQIPISIYLAWISIATIVNTAIVLYHRGWNGWGISPQLWTVGVLILAGVLAAWMSVVRRDTAFVLVYLWGLSAIALRHLEQPIIAFTAGIIALFILLLLILSHLRRPKIAPGSKTNTF</sequence>
<dbReference type="Proteomes" id="UP000320055">
    <property type="component" value="Unassembled WGS sequence"/>
</dbReference>
<dbReference type="OrthoDB" id="5189031at2"/>
<evidence type="ECO:0008006" key="4">
    <source>
        <dbReference type="Google" id="ProtNLM"/>
    </source>
</evidence>
<dbReference type="AlphaFoldDB" id="A0A563VWZ5"/>
<gene>
    <name evidence="2" type="ORF">H1P_3940002</name>
</gene>
<proteinExistence type="predicted"/>
<accession>A0A563VWZ5</accession>
<feature type="transmembrane region" description="Helical" evidence="1">
    <location>
        <begin position="12"/>
        <end position="32"/>
    </location>
</feature>
<feature type="transmembrane region" description="Helical" evidence="1">
    <location>
        <begin position="149"/>
        <end position="171"/>
    </location>
</feature>
<evidence type="ECO:0000313" key="2">
    <source>
        <dbReference type="EMBL" id="VEP15984.1"/>
    </source>
</evidence>
<evidence type="ECO:0000256" key="1">
    <source>
        <dbReference type="SAM" id="Phobius"/>
    </source>
</evidence>
<keyword evidence="1" id="KW-0472">Membrane</keyword>
<feature type="transmembrane region" description="Helical" evidence="1">
    <location>
        <begin position="207"/>
        <end position="223"/>
    </location>
</feature>
<dbReference type="RefSeq" id="WP_144874813.1">
    <property type="nucleotide sequence ID" value="NZ_LR214130.1"/>
</dbReference>
<keyword evidence="3" id="KW-1185">Reference proteome</keyword>
<feature type="transmembrane region" description="Helical" evidence="1">
    <location>
        <begin position="229"/>
        <end position="250"/>
    </location>
</feature>
<dbReference type="Gene3D" id="1.20.1260.100">
    <property type="entry name" value="TspO/MBR protein"/>
    <property type="match status" value="1"/>
</dbReference>
<dbReference type="PANTHER" id="PTHR33802:SF1">
    <property type="entry name" value="XK-RELATED PROTEIN"/>
    <property type="match status" value="1"/>
</dbReference>
<evidence type="ECO:0000313" key="3">
    <source>
        <dbReference type="Proteomes" id="UP000320055"/>
    </source>
</evidence>
<feature type="transmembrane region" description="Helical" evidence="1">
    <location>
        <begin position="110"/>
        <end position="128"/>
    </location>
</feature>
<dbReference type="PANTHER" id="PTHR33802">
    <property type="entry name" value="SI:CH211-161H7.5-RELATED"/>
    <property type="match status" value="1"/>
</dbReference>
<protein>
    <recommendedName>
        <fullName evidence="4">Tryptophan-rich sensory protein</fullName>
    </recommendedName>
</protein>
<keyword evidence="1" id="KW-1133">Transmembrane helix</keyword>
<feature type="transmembrane region" description="Helical" evidence="1">
    <location>
        <begin position="52"/>
        <end position="76"/>
    </location>
</feature>
<keyword evidence="1" id="KW-0812">Transmembrane</keyword>
<organism evidence="2 3">
    <name type="scientific">Hyella patelloides LEGE 07179</name>
    <dbReference type="NCBI Taxonomy" id="945734"/>
    <lineage>
        <taxon>Bacteria</taxon>
        <taxon>Bacillati</taxon>
        <taxon>Cyanobacteriota</taxon>
        <taxon>Cyanophyceae</taxon>
        <taxon>Pleurocapsales</taxon>
        <taxon>Hyellaceae</taxon>
        <taxon>Hyella</taxon>
    </lineage>
</organism>
<reference evidence="2 3" key="1">
    <citation type="submission" date="2019-01" db="EMBL/GenBank/DDBJ databases">
        <authorList>
            <person name="Brito A."/>
        </authorList>
    </citation>
    <scope>NUCLEOTIDE SEQUENCE [LARGE SCALE GENOMIC DNA]</scope>
    <source>
        <strain evidence="2">1</strain>
    </source>
</reference>